<organism evidence="2 3">
    <name type="scientific">Candidatus Enterocola intestinipullorum</name>
    <dbReference type="NCBI Taxonomy" id="2840783"/>
    <lineage>
        <taxon>Bacteria</taxon>
        <taxon>Pseudomonadati</taxon>
        <taxon>Bacteroidota</taxon>
        <taxon>Bacteroidia</taxon>
        <taxon>Bacteroidales</taxon>
        <taxon>Candidatus Enterocola</taxon>
    </lineage>
</organism>
<dbReference type="PROSITE" id="PS51257">
    <property type="entry name" value="PROKAR_LIPOPROTEIN"/>
    <property type="match status" value="1"/>
</dbReference>
<comment type="caution">
    <text evidence="2">The sequence shown here is derived from an EMBL/GenBank/DDBJ whole genome shotgun (WGS) entry which is preliminary data.</text>
</comment>
<dbReference type="Proteomes" id="UP000823637">
    <property type="component" value="Unassembled WGS sequence"/>
</dbReference>
<reference evidence="2" key="1">
    <citation type="submission" date="2020-10" db="EMBL/GenBank/DDBJ databases">
        <authorList>
            <person name="Gilroy R."/>
        </authorList>
    </citation>
    <scope>NUCLEOTIDE SEQUENCE</scope>
    <source>
        <strain evidence="2">D3-1215</strain>
    </source>
</reference>
<feature type="signal peptide" evidence="1">
    <location>
        <begin position="1"/>
        <end position="22"/>
    </location>
</feature>
<protein>
    <recommendedName>
        <fullName evidence="4">Lipoprotein</fullName>
    </recommendedName>
</protein>
<evidence type="ECO:0000313" key="3">
    <source>
        <dbReference type="Proteomes" id="UP000823637"/>
    </source>
</evidence>
<accession>A0A9D9EHB3</accession>
<evidence type="ECO:0000313" key="2">
    <source>
        <dbReference type="EMBL" id="MBO8447538.1"/>
    </source>
</evidence>
<name>A0A9D9EHB3_9BACT</name>
<feature type="chain" id="PRO_5038877613" description="Lipoprotein" evidence="1">
    <location>
        <begin position="23"/>
        <end position="84"/>
    </location>
</feature>
<evidence type="ECO:0000256" key="1">
    <source>
        <dbReference type="SAM" id="SignalP"/>
    </source>
</evidence>
<keyword evidence="1" id="KW-0732">Signal</keyword>
<reference evidence="2" key="2">
    <citation type="journal article" date="2021" name="PeerJ">
        <title>Extensive microbial diversity within the chicken gut microbiome revealed by metagenomics and culture.</title>
        <authorList>
            <person name="Gilroy R."/>
            <person name="Ravi A."/>
            <person name="Getino M."/>
            <person name="Pursley I."/>
            <person name="Horton D.L."/>
            <person name="Alikhan N.F."/>
            <person name="Baker D."/>
            <person name="Gharbi K."/>
            <person name="Hall N."/>
            <person name="Watson M."/>
            <person name="Adriaenssens E.M."/>
            <person name="Foster-Nyarko E."/>
            <person name="Jarju S."/>
            <person name="Secka A."/>
            <person name="Antonio M."/>
            <person name="Oren A."/>
            <person name="Chaudhuri R.R."/>
            <person name="La Ragione R."/>
            <person name="Hildebrand F."/>
            <person name="Pallen M.J."/>
        </authorList>
    </citation>
    <scope>NUCLEOTIDE SEQUENCE</scope>
    <source>
        <strain evidence="2">D3-1215</strain>
    </source>
</reference>
<sequence length="84" mass="9241">MRKILLFCLCAFVLCACGNNKAKQSVVVSAPKICKRCYNSQFIVTYYDTNSWSFTRLGKINGALQAELKAALGRGDVSVTLSLE</sequence>
<dbReference type="AlphaFoldDB" id="A0A9D9EHB3"/>
<gene>
    <name evidence="2" type="ORF">IAC32_07335</name>
</gene>
<proteinExistence type="predicted"/>
<evidence type="ECO:0008006" key="4">
    <source>
        <dbReference type="Google" id="ProtNLM"/>
    </source>
</evidence>
<dbReference type="EMBL" id="JADIMR010000107">
    <property type="protein sequence ID" value="MBO8447538.1"/>
    <property type="molecule type" value="Genomic_DNA"/>
</dbReference>